<dbReference type="RefSeq" id="WP_125578879.1">
    <property type="nucleotide sequence ID" value="NZ_JBHTOF010000069.1"/>
</dbReference>
<accession>A0ABW4DRP8</accession>
<gene>
    <name evidence="1" type="ORF">ACFQ4L_06050</name>
</gene>
<sequence>MKKFITIAMVIATLALGLFVTDYAVKGNEVQASGYVTRKATYNWHANGGWVSGWFTLNGTGYSYPNSGSVSSKWINSGSAVGHWIAEKRMWTAKTPRGTHLYGQATNHYGVNTAWVDLNITSDTQTIGVQF</sequence>
<dbReference type="Proteomes" id="UP001597244">
    <property type="component" value="Unassembled WGS sequence"/>
</dbReference>
<protein>
    <recommendedName>
        <fullName evidence="3">Lactococcin 972 family bacteriocin</fullName>
    </recommendedName>
</protein>
<comment type="caution">
    <text evidence="1">The sequence shown here is derived from an EMBL/GenBank/DDBJ whole genome shotgun (WGS) entry which is preliminary data.</text>
</comment>
<dbReference type="EMBL" id="JBHTOF010000069">
    <property type="protein sequence ID" value="MFD1465640.1"/>
    <property type="molecule type" value="Genomic_DNA"/>
</dbReference>
<name>A0ABW4DRP8_9LACO</name>
<evidence type="ECO:0000313" key="2">
    <source>
        <dbReference type="Proteomes" id="UP001597244"/>
    </source>
</evidence>
<keyword evidence="2" id="KW-1185">Reference proteome</keyword>
<evidence type="ECO:0000313" key="1">
    <source>
        <dbReference type="EMBL" id="MFD1465640.1"/>
    </source>
</evidence>
<evidence type="ECO:0008006" key="3">
    <source>
        <dbReference type="Google" id="ProtNLM"/>
    </source>
</evidence>
<reference evidence="2" key="1">
    <citation type="journal article" date="2019" name="Int. J. Syst. Evol. Microbiol.">
        <title>The Global Catalogue of Microorganisms (GCM) 10K type strain sequencing project: providing services to taxonomists for standard genome sequencing and annotation.</title>
        <authorList>
            <consortium name="The Broad Institute Genomics Platform"/>
            <consortium name="The Broad Institute Genome Sequencing Center for Infectious Disease"/>
            <person name="Wu L."/>
            <person name="Ma J."/>
        </authorList>
    </citation>
    <scope>NUCLEOTIDE SEQUENCE [LARGE SCALE GENOMIC DNA]</scope>
    <source>
        <strain evidence="2">CCM 8951</strain>
    </source>
</reference>
<proteinExistence type="predicted"/>
<organism evidence="1 2">
    <name type="scientific">Lapidilactobacillus mulanensis</name>
    <dbReference type="NCBI Taxonomy" id="2485999"/>
    <lineage>
        <taxon>Bacteria</taxon>
        <taxon>Bacillati</taxon>
        <taxon>Bacillota</taxon>
        <taxon>Bacilli</taxon>
        <taxon>Lactobacillales</taxon>
        <taxon>Lactobacillaceae</taxon>
        <taxon>Lapidilactobacillus</taxon>
    </lineage>
</organism>